<name>A0A0G0QP40_9BACT</name>
<comment type="caution">
    <text evidence="2">The sequence shown here is derived from an EMBL/GenBank/DDBJ whole genome shotgun (WGS) entry which is preliminary data.</text>
</comment>
<accession>A0A0G0QP40</accession>
<gene>
    <name evidence="2" type="ORF">UT77_C0004G0153</name>
</gene>
<keyword evidence="1" id="KW-0812">Transmembrane</keyword>
<proteinExistence type="predicted"/>
<evidence type="ECO:0000313" key="3">
    <source>
        <dbReference type="Proteomes" id="UP000034881"/>
    </source>
</evidence>
<organism evidence="2 3">
    <name type="scientific">Candidatus Daviesbacteria bacterium GW2011_GWC2_40_12</name>
    <dbReference type="NCBI Taxonomy" id="1618431"/>
    <lineage>
        <taxon>Bacteria</taxon>
        <taxon>Candidatus Daviesiibacteriota</taxon>
    </lineage>
</organism>
<evidence type="ECO:0000313" key="2">
    <source>
        <dbReference type="EMBL" id="KKR42169.1"/>
    </source>
</evidence>
<dbReference type="AlphaFoldDB" id="A0A0G0QP40"/>
<dbReference type="EMBL" id="LBYB01000004">
    <property type="protein sequence ID" value="KKR42169.1"/>
    <property type="molecule type" value="Genomic_DNA"/>
</dbReference>
<keyword evidence="1" id="KW-1133">Transmembrane helix</keyword>
<evidence type="ECO:0000256" key="1">
    <source>
        <dbReference type="SAM" id="Phobius"/>
    </source>
</evidence>
<protein>
    <submittedName>
        <fullName evidence="2">Uncharacterized protein</fullName>
    </submittedName>
</protein>
<dbReference type="Proteomes" id="UP000034881">
    <property type="component" value="Unassembled WGS sequence"/>
</dbReference>
<sequence>MAYQQTAKLSDLEKRLQILRRQVYGKNSENSERIGEPVKSENQLTGTGILTHQYSGAPSHSESFRTDFAYLRHDLAKILILSSMAIGAQISLFFLLKNNLLNLRIF</sequence>
<reference evidence="2 3" key="1">
    <citation type="journal article" date="2015" name="Nature">
        <title>rRNA introns, odd ribosomes, and small enigmatic genomes across a large radiation of phyla.</title>
        <authorList>
            <person name="Brown C.T."/>
            <person name="Hug L.A."/>
            <person name="Thomas B.C."/>
            <person name="Sharon I."/>
            <person name="Castelle C.J."/>
            <person name="Singh A."/>
            <person name="Wilkins M.J."/>
            <person name="Williams K.H."/>
            <person name="Banfield J.F."/>
        </authorList>
    </citation>
    <scope>NUCLEOTIDE SEQUENCE [LARGE SCALE GENOMIC DNA]</scope>
</reference>
<feature type="transmembrane region" description="Helical" evidence="1">
    <location>
        <begin position="75"/>
        <end position="96"/>
    </location>
</feature>
<keyword evidence="1" id="KW-0472">Membrane</keyword>